<accession>A0A846H4I5</accession>
<gene>
    <name evidence="10" type="ORF">PI95_006720</name>
</gene>
<feature type="domain" description="Probable transposase IS891/IS1136/IS1341" evidence="7">
    <location>
        <begin position="189"/>
        <end position="293"/>
    </location>
</feature>
<keyword evidence="5" id="KW-0238">DNA-binding</keyword>
<organism evidence="10 11">
    <name type="scientific">Hassallia byssoidea VB512170</name>
    <dbReference type="NCBI Taxonomy" id="1304833"/>
    <lineage>
        <taxon>Bacteria</taxon>
        <taxon>Bacillati</taxon>
        <taxon>Cyanobacteriota</taxon>
        <taxon>Cyanophyceae</taxon>
        <taxon>Nostocales</taxon>
        <taxon>Tolypothrichaceae</taxon>
        <taxon>Hassallia</taxon>
    </lineage>
</organism>
<keyword evidence="3" id="KW-0479">Metal-binding</keyword>
<dbReference type="GO" id="GO:0006310">
    <property type="term" value="P:DNA recombination"/>
    <property type="evidence" value="ECO:0007669"/>
    <property type="project" value="UniProtKB-KW"/>
</dbReference>
<dbReference type="InterPro" id="IPR010095">
    <property type="entry name" value="Cas12f1-like_TNB"/>
</dbReference>
<keyword evidence="2" id="KW-0815">Transposition</keyword>
<evidence type="ECO:0000313" key="10">
    <source>
        <dbReference type="EMBL" id="NEU72272.1"/>
    </source>
</evidence>
<dbReference type="NCBIfam" id="NF040570">
    <property type="entry name" value="guided_TnpB"/>
    <property type="match status" value="1"/>
</dbReference>
<dbReference type="Proteomes" id="UP000031549">
    <property type="component" value="Unassembled WGS sequence"/>
</dbReference>
<feature type="domain" description="Cas12f1-like TNB" evidence="8">
    <location>
        <begin position="306"/>
        <end position="370"/>
    </location>
</feature>
<evidence type="ECO:0000259" key="9">
    <source>
        <dbReference type="Pfam" id="PF12323"/>
    </source>
</evidence>
<evidence type="ECO:0000259" key="8">
    <source>
        <dbReference type="Pfam" id="PF07282"/>
    </source>
</evidence>
<dbReference type="GO" id="GO:0032196">
    <property type="term" value="P:transposition"/>
    <property type="evidence" value="ECO:0007669"/>
    <property type="project" value="UniProtKB-KW"/>
</dbReference>
<dbReference type="AlphaFoldDB" id="A0A846H4I5"/>
<evidence type="ECO:0000256" key="6">
    <source>
        <dbReference type="ARBA" id="ARBA00023172"/>
    </source>
</evidence>
<dbReference type="EMBL" id="JTCM02000009">
    <property type="protein sequence ID" value="NEU72272.1"/>
    <property type="molecule type" value="Genomic_DNA"/>
</dbReference>
<protein>
    <submittedName>
        <fullName evidence="10">Transposase</fullName>
    </submittedName>
</protein>
<dbReference type="GO" id="GO:0003677">
    <property type="term" value="F:DNA binding"/>
    <property type="evidence" value="ECO:0007669"/>
    <property type="project" value="UniProtKB-KW"/>
</dbReference>
<evidence type="ECO:0000256" key="2">
    <source>
        <dbReference type="ARBA" id="ARBA00022578"/>
    </source>
</evidence>
<evidence type="ECO:0000313" key="11">
    <source>
        <dbReference type="Proteomes" id="UP000031549"/>
    </source>
</evidence>
<proteinExistence type="inferred from homology"/>
<keyword evidence="4" id="KW-0862">Zinc</keyword>
<name>A0A846H4I5_9CYAN</name>
<dbReference type="InterPro" id="IPR001959">
    <property type="entry name" value="Transposase"/>
</dbReference>
<evidence type="ECO:0000256" key="5">
    <source>
        <dbReference type="ARBA" id="ARBA00023125"/>
    </source>
</evidence>
<evidence type="ECO:0000256" key="3">
    <source>
        <dbReference type="ARBA" id="ARBA00022723"/>
    </source>
</evidence>
<dbReference type="Pfam" id="PF12323">
    <property type="entry name" value="HTH_OrfB_IS605"/>
    <property type="match status" value="1"/>
</dbReference>
<dbReference type="Pfam" id="PF01385">
    <property type="entry name" value="OrfB_IS605"/>
    <property type="match status" value="1"/>
</dbReference>
<feature type="domain" description="Transposase putative helix-turn-helix" evidence="9">
    <location>
        <begin position="1"/>
        <end position="45"/>
    </location>
</feature>
<comment type="caution">
    <text evidence="10">The sequence shown here is derived from an EMBL/GenBank/DDBJ whole genome shotgun (WGS) entry which is preliminary data.</text>
</comment>
<keyword evidence="6" id="KW-0233">DNA recombination</keyword>
<dbReference type="InterPro" id="IPR021027">
    <property type="entry name" value="Transposase_put_HTH"/>
</dbReference>
<dbReference type="Pfam" id="PF07282">
    <property type="entry name" value="Cas12f1-like_TNB"/>
    <property type="match status" value="1"/>
</dbReference>
<evidence type="ECO:0000256" key="4">
    <source>
        <dbReference type="ARBA" id="ARBA00022833"/>
    </source>
</evidence>
<evidence type="ECO:0000256" key="1">
    <source>
        <dbReference type="ARBA" id="ARBA00008761"/>
    </source>
</evidence>
<keyword evidence="11" id="KW-1185">Reference proteome</keyword>
<reference evidence="10 11" key="1">
    <citation type="journal article" date="2015" name="Genome Announc.">
        <title>Draft Genome Sequence of Cyanobacterium Hassallia byssoidea Strain VB512170, Isolated from Monuments in India.</title>
        <authorList>
            <person name="Singh D."/>
            <person name="Chandrababunaidu M.M."/>
            <person name="Panda A."/>
            <person name="Sen D."/>
            <person name="Bhattacharyya S."/>
            <person name="Adhikary S.P."/>
            <person name="Tripathy S."/>
        </authorList>
    </citation>
    <scope>NUCLEOTIDE SEQUENCE [LARGE SCALE GENOMIC DNA]</scope>
    <source>
        <strain evidence="10 11">VB512170</strain>
    </source>
</reference>
<sequence>MFNLTYEFKLKPTQNQIALFEEWLETHRRVYNYALAERKDWYNSRSCQINVCSLNKCYIMPADAPRPTFASQCKSLTVARKDSEHLNRVNAQSLQQTLRRLEKAFVSMWEQNHGFPRFKKPGRMRSFSFPQLGKDPLKEGCIKLPVIGAVKIRSSRSIPDGGVIKQARVVKRASGWYVMLTLQWDVSVPSHVPHGEALGVDVGLIDFVAMSNGLNVKRPKFLALLQRKLKLLQQRVSRKKLGSSNWRKAQIKVARLHEHIANTRKDFHWKIAHQICDGVGMVFVEDLNLVGLSRSILGKHCLDAAWGQFFQILEQCCFKRGVYFQKVDSRKTSQICPNCQTQTGKKDLSERVHACTFCGYITNRDVAAAQVVCQRGLAAVGYTVKMLSEGKFVGIPAT</sequence>
<dbReference type="GO" id="GO:0046872">
    <property type="term" value="F:metal ion binding"/>
    <property type="evidence" value="ECO:0007669"/>
    <property type="project" value="UniProtKB-KW"/>
</dbReference>
<dbReference type="RefSeq" id="WP_039738308.1">
    <property type="nucleotide sequence ID" value="NZ_JTCM02000009.1"/>
</dbReference>
<comment type="similarity">
    <text evidence="1">In the C-terminal section; belongs to the transposase 35 family.</text>
</comment>
<evidence type="ECO:0000259" key="7">
    <source>
        <dbReference type="Pfam" id="PF01385"/>
    </source>
</evidence>